<dbReference type="GO" id="GO:0016747">
    <property type="term" value="F:acyltransferase activity, transferring groups other than amino-acyl groups"/>
    <property type="evidence" value="ECO:0007669"/>
    <property type="project" value="InterPro"/>
</dbReference>
<dbReference type="PANTHER" id="PTHR43792">
    <property type="entry name" value="GNAT FAMILY, PUTATIVE (AFU_ORTHOLOGUE AFUA_3G00765)-RELATED-RELATED"/>
    <property type="match status" value="1"/>
</dbReference>
<dbReference type="Gene3D" id="3.40.630.30">
    <property type="match status" value="1"/>
</dbReference>
<feature type="domain" description="N-acetyltransferase" evidence="1">
    <location>
        <begin position="16"/>
        <end position="181"/>
    </location>
</feature>
<protein>
    <recommendedName>
        <fullName evidence="1">N-acetyltransferase domain-containing protein</fullName>
    </recommendedName>
</protein>
<proteinExistence type="predicted"/>
<reference evidence="3" key="1">
    <citation type="submission" date="2014-11" db="EMBL/GenBank/DDBJ databases">
        <title>Hymenobacter sp. DG25B genome submission.</title>
        <authorList>
            <person name="Jung H.-Y."/>
            <person name="Kim M.K."/>
            <person name="Srinivasan S."/>
            <person name="Lim S."/>
        </authorList>
    </citation>
    <scope>NUCLEOTIDE SEQUENCE [LARGE SCALE GENOMIC DNA]</scope>
    <source>
        <strain evidence="3">DY59</strain>
    </source>
</reference>
<dbReference type="InterPro" id="IPR051531">
    <property type="entry name" value="N-acetyltransferase"/>
</dbReference>
<evidence type="ECO:0000313" key="2">
    <source>
        <dbReference type="EMBL" id="AIZ44249.1"/>
    </source>
</evidence>
<dbReference type="PANTHER" id="PTHR43792:SF16">
    <property type="entry name" value="N-ACETYLTRANSFERASE DOMAIN-CONTAINING PROTEIN"/>
    <property type="match status" value="1"/>
</dbReference>
<dbReference type="EMBL" id="CP010028">
    <property type="protein sequence ID" value="AIZ44249.1"/>
    <property type="molecule type" value="Genomic_DNA"/>
</dbReference>
<dbReference type="SUPFAM" id="SSF55729">
    <property type="entry name" value="Acyl-CoA N-acyltransferases (Nat)"/>
    <property type="match status" value="1"/>
</dbReference>
<dbReference type="Proteomes" id="UP000030634">
    <property type="component" value="Chromosome"/>
</dbReference>
<gene>
    <name evidence="2" type="ORF">QR90_02680</name>
</gene>
<dbReference type="InterPro" id="IPR000182">
    <property type="entry name" value="GNAT_dom"/>
</dbReference>
<accession>A0A0A7KGB8</accession>
<dbReference type="KEGG" id="dsw:QR90_02680"/>
<dbReference type="Pfam" id="PF13302">
    <property type="entry name" value="Acetyltransf_3"/>
    <property type="match status" value="1"/>
</dbReference>
<evidence type="ECO:0000259" key="1">
    <source>
        <dbReference type="PROSITE" id="PS51186"/>
    </source>
</evidence>
<organism evidence="2 3">
    <name type="scientific">Deinococcus radiopugnans</name>
    <dbReference type="NCBI Taxonomy" id="57497"/>
    <lineage>
        <taxon>Bacteria</taxon>
        <taxon>Thermotogati</taxon>
        <taxon>Deinococcota</taxon>
        <taxon>Deinococci</taxon>
        <taxon>Deinococcales</taxon>
        <taxon>Deinococcaceae</taxon>
        <taxon>Deinococcus</taxon>
    </lineage>
</organism>
<dbReference type="HOGENOM" id="CLU_013985_3_1_0"/>
<dbReference type="AlphaFoldDB" id="A0A0A7KGB8"/>
<dbReference type="RefSeq" id="WP_039682036.1">
    <property type="nucleotide sequence ID" value="NZ_CP010028.1"/>
</dbReference>
<name>A0A0A7KGB8_9DEIO</name>
<dbReference type="PROSITE" id="PS51186">
    <property type="entry name" value="GNAT"/>
    <property type="match status" value="1"/>
</dbReference>
<evidence type="ECO:0000313" key="3">
    <source>
        <dbReference type="Proteomes" id="UP000030634"/>
    </source>
</evidence>
<sequence>MLTNINAAPTLLTPRLRLRPHRADDLGSCVELWQDPVVTRHTTGKPLTRQDVWTRLLRHPGHWALLGFGYWVLEERESGRFMGEVGLGRFKRDVLAGRTELEKVPEAGWVLLPWAHGRGYAHEAVTAVLDWRDGHLPGNEIFCLIQPENTASLRLAAKVGFLERASVGEGSDEVRLLVRESR</sequence>
<dbReference type="STRING" id="1182571.QR90_02680"/>
<dbReference type="InterPro" id="IPR016181">
    <property type="entry name" value="Acyl_CoA_acyltransferase"/>
</dbReference>